<proteinExistence type="predicted"/>
<evidence type="ECO:0000256" key="6">
    <source>
        <dbReference type="SAM" id="Phobius"/>
    </source>
</evidence>
<dbReference type="AlphaFoldDB" id="A0A7J6S906"/>
<evidence type="ECO:0008006" key="9">
    <source>
        <dbReference type="Google" id="ProtNLM"/>
    </source>
</evidence>
<feature type="transmembrane region" description="Helical" evidence="6">
    <location>
        <begin position="134"/>
        <end position="152"/>
    </location>
</feature>
<keyword evidence="4 6" id="KW-0472">Membrane</keyword>
<gene>
    <name evidence="7" type="ORF">FOZ63_016414</name>
</gene>
<evidence type="ECO:0000313" key="7">
    <source>
        <dbReference type="EMBL" id="KAF4729145.1"/>
    </source>
</evidence>
<name>A0A7J6S906_PEROL</name>
<dbReference type="InterPro" id="IPR027359">
    <property type="entry name" value="Volt_channel_dom_sf"/>
</dbReference>
<evidence type="ECO:0000256" key="2">
    <source>
        <dbReference type="ARBA" id="ARBA00022692"/>
    </source>
</evidence>
<protein>
    <recommendedName>
        <fullName evidence="9">Ion transport domain-containing protein</fullName>
    </recommendedName>
</protein>
<keyword evidence="8" id="KW-1185">Reference proteome</keyword>
<evidence type="ECO:0000256" key="3">
    <source>
        <dbReference type="ARBA" id="ARBA00022989"/>
    </source>
</evidence>
<reference evidence="7 8" key="1">
    <citation type="submission" date="2020-04" db="EMBL/GenBank/DDBJ databases">
        <title>Perkinsus olseni comparative genomics.</title>
        <authorList>
            <person name="Bogema D.R."/>
        </authorList>
    </citation>
    <scope>NUCLEOTIDE SEQUENCE [LARGE SCALE GENOMIC DNA]</scope>
    <source>
        <strain evidence="7 8">ATCC PRA-207</strain>
    </source>
</reference>
<evidence type="ECO:0000256" key="5">
    <source>
        <dbReference type="SAM" id="MobiDB-lite"/>
    </source>
</evidence>
<evidence type="ECO:0000313" key="8">
    <source>
        <dbReference type="Proteomes" id="UP000553632"/>
    </source>
</evidence>
<evidence type="ECO:0000256" key="4">
    <source>
        <dbReference type="ARBA" id="ARBA00023136"/>
    </source>
</evidence>
<accession>A0A7J6S906</accession>
<dbReference type="Gene3D" id="1.20.120.350">
    <property type="entry name" value="Voltage-gated potassium channels. Chain C"/>
    <property type="match status" value="1"/>
</dbReference>
<comment type="subcellular location">
    <subcellularLocation>
        <location evidence="1">Membrane</location>
        <topology evidence="1">Multi-pass membrane protein</topology>
    </subcellularLocation>
</comment>
<dbReference type="Proteomes" id="UP000553632">
    <property type="component" value="Unassembled WGS sequence"/>
</dbReference>
<dbReference type="GO" id="GO:0016020">
    <property type="term" value="C:membrane"/>
    <property type="evidence" value="ECO:0007669"/>
    <property type="project" value="UniProtKB-SubCell"/>
</dbReference>
<sequence>MNKTDVEQFDTPSSSSRQSSSASLEASEASASGRESPSQWEEGLDGWCGLSSVPLGSDIPIAVASTTAQASALPAAVSENPPDGMVACWAVRIRKQVHAPMFDIVTGAINLLNSLFIGVAMYYPDFPSTLEPVWIDALQRILILTLVAEFFIRVLADEWMWFLSLGNCIDAFLVWVPGVGS</sequence>
<feature type="region of interest" description="Disordered" evidence="5">
    <location>
        <begin position="1"/>
        <end position="42"/>
    </location>
</feature>
<keyword evidence="3 6" id="KW-1133">Transmembrane helix</keyword>
<dbReference type="EMBL" id="JABANO010020039">
    <property type="protein sequence ID" value="KAF4729145.1"/>
    <property type="molecule type" value="Genomic_DNA"/>
</dbReference>
<evidence type="ECO:0000256" key="1">
    <source>
        <dbReference type="ARBA" id="ARBA00004141"/>
    </source>
</evidence>
<feature type="transmembrane region" description="Helical" evidence="6">
    <location>
        <begin position="102"/>
        <end position="122"/>
    </location>
</feature>
<feature type="transmembrane region" description="Helical" evidence="6">
    <location>
        <begin position="159"/>
        <end position="178"/>
    </location>
</feature>
<feature type="compositionally biased region" description="Low complexity" evidence="5">
    <location>
        <begin position="13"/>
        <end position="38"/>
    </location>
</feature>
<organism evidence="7 8">
    <name type="scientific">Perkinsus olseni</name>
    <name type="common">Perkinsus atlanticus</name>
    <dbReference type="NCBI Taxonomy" id="32597"/>
    <lineage>
        <taxon>Eukaryota</taxon>
        <taxon>Sar</taxon>
        <taxon>Alveolata</taxon>
        <taxon>Perkinsozoa</taxon>
        <taxon>Perkinsea</taxon>
        <taxon>Perkinsida</taxon>
        <taxon>Perkinsidae</taxon>
        <taxon>Perkinsus</taxon>
    </lineage>
</organism>
<comment type="caution">
    <text evidence="7">The sequence shown here is derived from an EMBL/GenBank/DDBJ whole genome shotgun (WGS) entry which is preliminary data.</text>
</comment>
<keyword evidence="2 6" id="KW-0812">Transmembrane</keyword>